<dbReference type="OrthoDB" id="467587at2"/>
<sequence>MKINSTVVLTLILLTLMFGAGIISAAWGFTLGREALKGVSQPDMSPASNLPTRRNPQTPSSDKAPVILLREEDILANVKSRIEGQSKN</sequence>
<comment type="caution">
    <text evidence="2">The sequence shown here is derived from an EMBL/GenBank/DDBJ whole genome shotgun (WGS) entry which is preliminary data.</text>
</comment>
<evidence type="ECO:0000256" key="1">
    <source>
        <dbReference type="SAM" id="MobiDB-lite"/>
    </source>
</evidence>
<feature type="compositionally biased region" description="Polar residues" evidence="1">
    <location>
        <begin position="42"/>
        <end position="61"/>
    </location>
</feature>
<dbReference type="RefSeq" id="WP_069968188.1">
    <property type="nucleotide sequence ID" value="NZ_CM124774.1"/>
</dbReference>
<feature type="region of interest" description="Disordered" evidence="1">
    <location>
        <begin position="39"/>
        <end position="63"/>
    </location>
</feature>
<proteinExistence type="predicted"/>
<organism evidence="2">
    <name type="scientific">Desertifilum tharense IPPAS B-1220</name>
    <dbReference type="NCBI Taxonomy" id="1781255"/>
    <lineage>
        <taxon>Bacteria</taxon>
        <taxon>Bacillati</taxon>
        <taxon>Cyanobacteriota</taxon>
        <taxon>Cyanophyceae</taxon>
        <taxon>Desertifilales</taxon>
        <taxon>Desertifilaceae</taxon>
        <taxon>Desertifilum</taxon>
    </lineage>
</organism>
<reference evidence="2" key="1">
    <citation type="submission" date="2016-09" db="EMBL/GenBank/DDBJ databases">
        <title>Draft genome of thermotolerant cyanobacterium Desertifilum sp. strain IPPAS B-1220.</title>
        <authorList>
            <person name="Sinetova M.A."/>
            <person name="Bolakhan K."/>
            <person name="Zayadan B.K."/>
            <person name="Mironov K.S."/>
            <person name="Ustinova V."/>
            <person name="Kupriyanova E.V."/>
            <person name="Sidorov R.A."/>
            <person name="Skrypnik A.N."/>
            <person name="Gogoleva N.E."/>
            <person name="Gogolev Y.V."/>
            <person name="Los D.A."/>
        </authorList>
    </citation>
    <scope>NUCLEOTIDE SEQUENCE [LARGE SCALE GENOMIC DNA]</scope>
    <source>
        <strain evidence="2">IPPAS B-1220</strain>
    </source>
</reference>
<dbReference type="AlphaFoldDB" id="A0A1E5QHM3"/>
<protein>
    <submittedName>
        <fullName evidence="2">Uncharacterized protein</fullName>
    </submittedName>
</protein>
<accession>A0A1E5QHM3</accession>
<gene>
    <name evidence="2" type="ORF">BH720_15810</name>
</gene>
<dbReference type="EMBL" id="MJGC01000070">
    <property type="protein sequence ID" value="OEJ74185.1"/>
    <property type="molecule type" value="Genomic_DNA"/>
</dbReference>
<evidence type="ECO:0000313" key="2">
    <source>
        <dbReference type="EMBL" id="OEJ74185.1"/>
    </source>
</evidence>
<name>A0A1E5QHM3_9CYAN</name>